<dbReference type="AlphaFoldDB" id="A0ABD2NH30"/>
<feature type="non-terminal residue" evidence="2">
    <location>
        <position position="1"/>
    </location>
</feature>
<proteinExistence type="predicted"/>
<evidence type="ECO:0000256" key="1">
    <source>
        <dbReference type="SAM" id="MobiDB-lite"/>
    </source>
</evidence>
<comment type="caution">
    <text evidence="2">The sequence shown here is derived from an EMBL/GenBank/DDBJ whole genome shotgun (WGS) entry which is preliminary data.</text>
</comment>
<evidence type="ECO:0000313" key="3">
    <source>
        <dbReference type="Proteomes" id="UP001516400"/>
    </source>
</evidence>
<feature type="compositionally biased region" description="Basic and acidic residues" evidence="1">
    <location>
        <begin position="119"/>
        <end position="138"/>
    </location>
</feature>
<dbReference type="EMBL" id="JABFTP020000103">
    <property type="protein sequence ID" value="KAL3277712.1"/>
    <property type="molecule type" value="Genomic_DNA"/>
</dbReference>
<dbReference type="Proteomes" id="UP001516400">
    <property type="component" value="Unassembled WGS sequence"/>
</dbReference>
<reference evidence="2 3" key="1">
    <citation type="journal article" date="2021" name="BMC Biol.">
        <title>Horizontally acquired antibacterial genes associated with adaptive radiation of ladybird beetles.</title>
        <authorList>
            <person name="Li H.S."/>
            <person name="Tang X.F."/>
            <person name="Huang Y.H."/>
            <person name="Xu Z.Y."/>
            <person name="Chen M.L."/>
            <person name="Du X.Y."/>
            <person name="Qiu B.Y."/>
            <person name="Chen P.T."/>
            <person name="Zhang W."/>
            <person name="Slipinski A."/>
            <person name="Escalona H.E."/>
            <person name="Waterhouse R.M."/>
            <person name="Zwick A."/>
            <person name="Pang H."/>
        </authorList>
    </citation>
    <scope>NUCLEOTIDE SEQUENCE [LARGE SCALE GENOMIC DNA]</scope>
    <source>
        <strain evidence="2">SYSU2018</strain>
    </source>
</reference>
<feature type="region of interest" description="Disordered" evidence="1">
    <location>
        <begin position="80"/>
        <end position="138"/>
    </location>
</feature>
<protein>
    <submittedName>
        <fullName evidence="2">Uncharacterized protein</fullName>
    </submittedName>
</protein>
<gene>
    <name evidence="2" type="ORF">HHI36_013055</name>
</gene>
<organism evidence="2 3">
    <name type="scientific">Cryptolaemus montrouzieri</name>
    <dbReference type="NCBI Taxonomy" id="559131"/>
    <lineage>
        <taxon>Eukaryota</taxon>
        <taxon>Metazoa</taxon>
        <taxon>Ecdysozoa</taxon>
        <taxon>Arthropoda</taxon>
        <taxon>Hexapoda</taxon>
        <taxon>Insecta</taxon>
        <taxon>Pterygota</taxon>
        <taxon>Neoptera</taxon>
        <taxon>Endopterygota</taxon>
        <taxon>Coleoptera</taxon>
        <taxon>Polyphaga</taxon>
        <taxon>Cucujiformia</taxon>
        <taxon>Coccinelloidea</taxon>
        <taxon>Coccinellidae</taxon>
        <taxon>Scymninae</taxon>
        <taxon>Scymnini</taxon>
        <taxon>Cryptolaemus</taxon>
    </lineage>
</organism>
<name>A0ABD2NH30_9CUCU</name>
<keyword evidence="3" id="KW-1185">Reference proteome</keyword>
<sequence>TPEATSIAPSSAFNRETITQFNENLEKVLEKYSFLPKIFTTHKSTEVIAEKNTPLKLVIEEKLLESKKLIKNTTKRKVLAEKQNISQNIPKQDPKKKRKEDSEYSDSEGYFQNDENESGPEKISDEEMDEIRQPAAKD</sequence>
<evidence type="ECO:0000313" key="2">
    <source>
        <dbReference type="EMBL" id="KAL3277712.1"/>
    </source>
</evidence>
<accession>A0ABD2NH30</accession>